<reference evidence="2 3" key="1">
    <citation type="submission" date="2025-04" db="UniProtKB">
        <authorList>
            <consortium name="RefSeq"/>
        </authorList>
    </citation>
    <scope>IDENTIFICATION</scope>
    <source>
        <tissue evidence="2 3">Gonad</tissue>
    </source>
</reference>
<dbReference type="InterPro" id="IPR036188">
    <property type="entry name" value="FAD/NAD-bd_sf"/>
</dbReference>
<dbReference type="PANTHER" id="PTHR15192:SF8">
    <property type="entry name" value="FAD_NAD(P)-BINDING DOMAIN-CONTAINING PROTEIN"/>
    <property type="match status" value="1"/>
</dbReference>
<gene>
    <name evidence="2 3 4 5" type="primary">LOC109480522</name>
</gene>
<accession>A0A6P4ZAB1</accession>
<organism evidence="1 2">
    <name type="scientific">Branchiostoma belcheri</name>
    <name type="common">Amphioxus</name>
    <dbReference type="NCBI Taxonomy" id="7741"/>
    <lineage>
        <taxon>Eukaryota</taxon>
        <taxon>Metazoa</taxon>
        <taxon>Chordata</taxon>
        <taxon>Cephalochordata</taxon>
        <taxon>Leptocardii</taxon>
        <taxon>Amphioxiformes</taxon>
        <taxon>Branchiostomatidae</taxon>
        <taxon>Branchiostoma</taxon>
    </lineage>
</organism>
<keyword evidence="1" id="KW-1185">Reference proteome</keyword>
<dbReference type="GeneID" id="109480522"/>
<evidence type="ECO:0000313" key="1">
    <source>
        <dbReference type="Proteomes" id="UP000515135"/>
    </source>
</evidence>
<dbReference type="RefSeq" id="XP_019638286.1">
    <property type="nucleotide sequence ID" value="XM_019782727.1"/>
</dbReference>
<dbReference type="AlphaFoldDB" id="A0A6P4ZAB1"/>
<evidence type="ECO:0000313" key="5">
    <source>
        <dbReference type="RefSeq" id="XP_019638288.1"/>
    </source>
</evidence>
<evidence type="ECO:0000313" key="2">
    <source>
        <dbReference type="RefSeq" id="XP_019638285.1"/>
    </source>
</evidence>
<dbReference type="RefSeq" id="XP_019638288.1">
    <property type="nucleotide sequence ID" value="XM_019782729.1"/>
</dbReference>
<dbReference type="Proteomes" id="UP000515135">
    <property type="component" value="Unplaced"/>
</dbReference>
<proteinExistence type="predicted"/>
<dbReference type="SUPFAM" id="SSF51905">
    <property type="entry name" value="FAD/NAD(P)-binding domain"/>
    <property type="match status" value="1"/>
</dbReference>
<dbReference type="Gene3D" id="3.50.50.60">
    <property type="entry name" value="FAD/NAD(P)-binding domain"/>
    <property type="match status" value="1"/>
</dbReference>
<dbReference type="RefSeq" id="XP_019638285.1">
    <property type="nucleotide sequence ID" value="XM_019782726.1"/>
</dbReference>
<name>A0A6P4ZAB1_BRABE</name>
<dbReference type="RefSeq" id="XP_019638287.1">
    <property type="nucleotide sequence ID" value="XM_019782728.1"/>
</dbReference>
<dbReference type="OrthoDB" id="412005at2759"/>
<protein>
    <submittedName>
        <fullName evidence="2 3">Oxidative stress-induced growth inhibitor 2-like isoform X1</fullName>
    </submittedName>
</protein>
<dbReference type="PANTHER" id="PTHR15192">
    <property type="entry name" value="PROTEIN CBG05349"/>
    <property type="match status" value="1"/>
</dbReference>
<sequence>MKDRMEEAQDVSGRQGTCTGVLHTDVVIIGNGPSGICLSYLLSGNWPYVNNHPHPNSILERKLRENPETSILQQDLQYLSEGLEGRSNNPVALLMDTLCHPNADLGMDEPSCLQWNHHPARNIPHAVLGRGLPGGAWHNMDGSMLTLSLGNWMELPQMDFRQWAQHHRSEKQKRTCMRCGQTHCVSLPRSAHGGVNCARQDRAYVSDVAQYYSDYVRHMGLERNFLPGSTVTSVRRLVVDCAFINQESGEQEASCQLHRPECCRTNMWEVQGVLQVGDAQQPFCYHAPHVVMATGTTDIPNRLDVKVADQNIVAHDLREIEKAIANKELDEHSDPVMVVGAGLTAADAVLCLRSCKVPVVHVFRRDAKDPGLIFRTLPDGLYPEYHKVYQMMKSKDGYPGYKSYPKHEILEIRAGRKCVLKGPVRRCLIGRIIEGSEKVVQVSKVLVLIGARPNLSFLGNNGMDLAVDSTKPVSCKKNPVDVDPYTFESAKARGLYAVGPLVGDNFVRFVKGGPLGIASHLVKTMTDTNNFSNRL</sequence>
<dbReference type="KEGG" id="bbel:109480522"/>
<dbReference type="InterPro" id="IPR029731">
    <property type="entry name" value="OSGIN1/2"/>
</dbReference>
<evidence type="ECO:0000313" key="4">
    <source>
        <dbReference type="RefSeq" id="XP_019638287.1"/>
    </source>
</evidence>
<evidence type="ECO:0000313" key="3">
    <source>
        <dbReference type="RefSeq" id="XP_019638286.1"/>
    </source>
</evidence>